<dbReference type="Proteomes" id="UP001148838">
    <property type="component" value="Unassembled WGS sequence"/>
</dbReference>
<evidence type="ECO:0000313" key="2">
    <source>
        <dbReference type="Proteomes" id="UP001148838"/>
    </source>
</evidence>
<name>A0ABQ8TJ92_PERAM</name>
<organism evidence="1 2">
    <name type="scientific">Periplaneta americana</name>
    <name type="common">American cockroach</name>
    <name type="synonym">Blatta americana</name>
    <dbReference type="NCBI Taxonomy" id="6978"/>
    <lineage>
        <taxon>Eukaryota</taxon>
        <taxon>Metazoa</taxon>
        <taxon>Ecdysozoa</taxon>
        <taxon>Arthropoda</taxon>
        <taxon>Hexapoda</taxon>
        <taxon>Insecta</taxon>
        <taxon>Pterygota</taxon>
        <taxon>Neoptera</taxon>
        <taxon>Polyneoptera</taxon>
        <taxon>Dictyoptera</taxon>
        <taxon>Blattodea</taxon>
        <taxon>Blattoidea</taxon>
        <taxon>Blattidae</taxon>
        <taxon>Blattinae</taxon>
        <taxon>Periplaneta</taxon>
    </lineage>
</organism>
<protein>
    <submittedName>
        <fullName evidence="1">Uncharacterized protein</fullName>
    </submittedName>
</protein>
<accession>A0ABQ8TJ92</accession>
<sequence>MTSKKFLTLEEAIDYIHQLDNENLVSDNEEIEISQLAPKESGNITDEENIQDNVLEKVVPADVCGEIVVTANLKEREETSCPSTSKKAMMSNPVWKKTAIFSEKIEESRSEKILADQHPELIPLELRPILQDAFRNLS</sequence>
<evidence type="ECO:0000313" key="1">
    <source>
        <dbReference type="EMBL" id="KAJ4446620.1"/>
    </source>
</evidence>
<comment type="caution">
    <text evidence="1">The sequence shown here is derived from an EMBL/GenBank/DDBJ whole genome shotgun (WGS) entry which is preliminary data.</text>
</comment>
<gene>
    <name evidence="1" type="ORF">ANN_13317</name>
</gene>
<reference evidence="1 2" key="1">
    <citation type="journal article" date="2022" name="Allergy">
        <title>Genome assembly and annotation of Periplaneta americana reveal a comprehensive cockroach allergen profile.</title>
        <authorList>
            <person name="Wang L."/>
            <person name="Xiong Q."/>
            <person name="Saelim N."/>
            <person name="Wang L."/>
            <person name="Nong W."/>
            <person name="Wan A.T."/>
            <person name="Shi M."/>
            <person name="Liu X."/>
            <person name="Cao Q."/>
            <person name="Hui J.H.L."/>
            <person name="Sookrung N."/>
            <person name="Leung T.F."/>
            <person name="Tungtrongchitr A."/>
            <person name="Tsui S.K.W."/>
        </authorList>
    </citation>
    <scope>NUCLEOTIDE SEQUENCE [LARGE SCALE GENOMIC DNA]</scope>
    <source>
        <strain evidence="1">PWHHKU_190912</strain>
    </source>
</reference>
<proteinExistence type="predicted"/>
<keyword evidence="2" id="KW-1185">Reference proteome</keyword>
<dbReference type="EMBL" id="JAJSOF020000009">
    <property type="protein sequence ID" value="KAJ4446620.1"/>
    <property type="molecule type" value="Genomic_DNA"/>
</dbReference>